<name>A0AAV9UGL5_9PEZI</name>
<evidence type="ECO:0000313" key="3">
    <source>
        <dbReference type="Proteomes" id="UP001375240"/>
    </source>
</evidence>
<sequence length="289" mass="31968">MTWTQLRSIGLAAFITVIPAVAAISACNADNCLRQIARSTNSLAASAFCSTYLDTSHPLITPATKTTVVTATPTVFIVHFPARQFREPETITRKAAPYIAPNKRDVIPETPEPVITPQPRRDRVRRQATLPAFASSCVERPDIPDRLSSACTCLIGSTLETPVYTRTATQNTYTTVDVCTYTATNYLRDSWQGDFTDRYASFHEVDYPSTTDVQECCTLCFHTPNCVGYYIREDNGQCGVLQADGSSKPLPNDRLCSNGLLRIYDPEPGSRFPGPYELGMCAYLEYSDE</sequence>
<evidence type="ECO:0000256" key="1">
    <source>
        <dbReference type="SAM" id="SignalP"/>
    </source>
</evidence>
<dbReference type="Proteomes" id="UP001375240">
    <property type="component" value="Unassembled WGS sequence"/>
</dbReference>
<dbReference type="EMBL" id="JAVHNQ010000007">
    <property type="protein sequence ID" value="KAK6341615.1"/>
    <property type="molecule type" value="Genomic_DNA"/>
</dbReference>
<gene>
    <name evidence="2" type="ORF">TWF696_008686</name>
</gene>
<dbReference type="PROSITE" id="PS51257">
    <property type="entry name" value="PROKAR_LIPOPROTEIN"/>
    <property type="match status" value="1"/>
</dbReference>
<dbReference type="AlphaFoldDB" id="A0AAV9UGL5"/>
<proteinExistence type="predicted"/>
<organism evidence="2 3">
    <name type="scientific">Orbilia brochopaga</name>
    <dbReference type="NCBI Taxonomy" id="3140254"/>
    <lineage>
        <taxon>Eukaryota</taxon>
        <taxon>Fungi</taxon>
        <taxon>Dikarya</taxon>
        <taxon>Ascomycota</taxon>
        <taxon>Pezizomycotina</taxon>
        <taxon>Orbiliomycetes</taxon>
        <taxon>Orbiliales</taxon>
        <taxon>Orbiliaceae</taxon>
        <taxon>Orbilia</taxon>
    </lineage>
</organism>
<protein>
    <recommendedName>
        <fullName evidence="4">Apple domain-containing protein</fullName>
    </recommendedName>
</protein>
<evidence type="ECO:0008006" key="4">
    <source>
        <dbReference type="Google" id="ProtNLM"/>
    </source>
</evidence>
<comment type="caution">
    <text evidence="2">The sequence shown here is derived from an EMBL/GenBank/DDBJ whole genome shotgun (WGS) entry which is preliminary data.</text>
</comment>
<evidence type="ECO:0000313" key="2">
    <source>
        <dbReference type="EMBL" id="KAK6341615.1"/>
    </source>
</evidence>
<feature type="signal peptide" evidence="1">
    <location>
        <begin position="1"/>
        <end position="23"/>
    </location>
</feature>
<feature type="chain" id="PRO_5043765601" description="Apple domain-containing protein" evidence="1">
    <location>
        <begin position="24"/>
        <end position="289"/>
    </location>
</feature>
<dbReference type="Gene3D" id="3.50.4.10">
    <property type="entry name" value="Hepatocyte Growth Factor"/>
    <property type="match status" value="1"/>
</dbReference>
<keyword evidence="1" id="KW-0732">Signal</keyword>
<keyword evidence="3" id="KW-1185">Reference proteome</keyword>
<accession>A0AAV9UGL5</accession>
<reference evidence="2 3" key="1">
    <citation type="submission" date="2019-10" db="EMBL/GenBank/DDBJ databases">
        <authorList>
            <person name="Palmer J.M."/>
        </authorList>
    </citation>
    <scope>NUCLEOTIDE SEQUENCE [LARGE SCALE GENOMIC DNA]</scope>
    <source>
        <strain evidence="2 3">TWF696</strain>
    </source>
</reference>